<keyword evidence="1" id="KW-0732">Signal</keyword>
<dbReference type="AlphaFoldDB" id="A0A5C7GEP4"/>
<organism evidence="2 3">
    <name type="scientific">Seonamhaeicola maritimus</name>
    <dbReference type="NCBI Taxonomy" id="2591822"/>
    <lineage>
        <taxon>Bacteria</taxon>
        <taxon>Pseudomonadati</taxon>
        <taxon>Bacteroidota</taxon>
        <taxon>Flavobacteriia</taxon>
        <taxon>Flavobacteriales</taxon>
        <taxon>Flavobacteriaceae</taxon>
    </lineage>
</organism>
<sequence length="199" mass="23057">MKNLALFLLLITSVSCAQKKQRIQGETEFQKEMNAQFKDATESPLTEKDRKHFTGLDFFKFDSTFVVTANFKRTPNEKSFKMKTTTDRRPEYVKYGELSFTLNGKDLKLDIFQNKGLIEKEGYEDYLFLPFLDETSGEESYGGGRYVDARIPVGDTMIVDFNQAYNPYCAYSERYSCPIVPRQNYLRVKIEAGVKAFKK</sequence>
<accession>A0A5C7GEP4</accession>
<gene>
    <name evidence="2" type="ORF">FUA22_15710</name>
</gene>
<feature type="chain" id="PRO_5022661883" evidence="1">
    <location>
        <begin position="18"/>
        <end position="199"/>
    </location>
</feature>
<dbReference type="EMBL" id="VRKQ01000018">
    <property type="protein sequence ID" value="TXG35197.1"/>
    <property type="molecule type" value="Genomic_DNA"/>
</dbReference>
<evidence type="ECO:0000313" key="2">
    <source>
        <dbReference type="EMBL" id="TXG35197.1"/>
    </source>
</evidence>
<feature type="signal peptide" evidence="1">
    <location>
        <begin position="1"/>
        <end position="17"/>
    </location>
</feature>
<dbReference type="PROSITE" id="PS51257">
    <property type="entry name" value="PROKAR_LIPOPROTEIN"/>
    <property type="match status" value="1"/>
</dbReference>
<dbReference type="PANTHER" id="PTHR41913">
    <property type="entry name" value="DUF1684 DOMAIN-CONTAINING PROTEIN"/>
    <property type="match status" value="1"/>
</dbReference>
<keyword evidence="3" id="KW-1185">Reference proteome</keyword>
<dbReference type="Proteomes" id="UP000321080">
    <property type="component" value="Unassembled WGS sequence"/>
</dbReference>
<dbReference type="OrthoDB" id="5493262at2"/>
<comment type="caution">
    <text evidence="2">The sequence shown here is derived from an EMBL/GenBank/DDBJ whole genome shotgun (WGS) entry which is preliminary data.</text>
</comment>
<dbReference type="Pfam" id="PF07920">
    <property type="entry name" value="DUF1684"/>
    <property type="match status" value="1"/>
</dbReference>
<dbReference type="PANTHER" id="PTHR41913:SF1">
    <property type="entry name" value="DUF1684 DOMAIN-CONTAINING PROTEIN"/>
    <property type="match status" value="1"/>
</dbReference>
<evidence type="ECO:0000313" key="3">
    <source>
        <dbReference type="Proteomes" id="UP000321080"/>
    </source>
</evidence>
<dbReference type="InterPro" id="IPR012467">
    <property type="entry name" value="DUF1684"/>
</dbReference>
<name>A0A5C7GEP4_9FLAO</name>
<dbReference type="RefSeq" id="WP_147769540.1">
    <property type="nucleotide sequence ID" value="NZ_VRKQ01000018.1"/>
</dbReference>
<evidence type="ECO:0000256" key="1">
    <source>
        <dbReference type="SAM" id="SignalP"/>
    </source>
</evidence>
<protein>
    <submittedName>
        <fullName evidence="2">DUF1684 domain-containing protein</fullName>
    </submittedName>
</protein>
<reference evidence="2 3" key="1">
    <citation type="submission" date="2019-08" db="EMBL/GenBank/DDBJ databases">
        <title>Seonamhaeicola sediminis sp. nov., isolated from marine sediment.</title>
        <authorList>
            <person name="Cao W.R."/>
        </authorList>
    </citation>
    <scope>NUCLEOTIDE SEQUENCE [LARGE SCALE GENOMIC DNA]</scope>
    <source>
        <strain evidence="2 3">1505</strain>
    </source>
</reference>
<proteinExistence type="predicted"/>